<dbReference type="Proteomes" id="UP000239209">
    <property type="component" value="Unassembled WGS sequence"/>
</dbReference>
<dbReference type="CDD" id="cd04301">
    <property type="entry name" value="NAT_SF"/>
    <property type="match status" value="1"/>
</dbReference>
<organism evidence="2 3">
    <name type="scientific">Pseudosporangium ferrugineum</name>
    <dbReference type="NCBI Taxonomy" id="439699"/>
    <lineage>
        <taxon>Bacteria</taxon>
        <taxon>Bacillati</taxon>
        <taxon>Actinomycetota</taxon>
        <taxon>Actinomycetes</taxon>
        <taxon>Micromonosporales</taxon>
        <taxon>Micromonosporaceae</taxon>
        <taxon>Pseudosporangium</taxon>
    </lineage>
</organism>
<name>A0A2T0SG38_9ACTN</name>
<evidence type="ECO:0000313" key="3">
    <source>
        <dbReference type="Proteomes" id="UP000239209"/>
    </source>
</evidence>
<comment type="caution">
    <text evidence="2">The sequence shown here is derived from an EMBL/GenBank/DDBJ whole genome shotgun (WGS) entry which is preliminary data.</text>
</comment>
<feature type="domain" description="N-acetyltransferase" evidence="1">
    <location>
        <begin position="1"/>
        <end position="143"/>
    </location>
</feature>
<sequence>MEIRAERPGDHAAVLELHRTAFGDEGAVVAALVDGLRRDDPDALSLVAVIDGAVAGNVMFTRSLLDAPSRLVEVKVLSPLAVLPAYRRKGVGGALIAAGLEVLDGRGVPLVFLEGDPAYYSRLGFTPGGERGFRKPSLRIPDAAFQVMPLRGYEPWMSGTLVYSATFWEYDCVGLRDGAAPGTGMPDNRPA</sequence>
<dbReference type="RefSeq" id="WP_106125496.1">
    <property type="nucleotide sequence ID" value="NZ_PVZG01000002.1"/>
</dbReference>
<proteinExistence type="predicted"/>
<dbReference type="PANTHER" id="PTHR37817">
    <property type="entry name" value="N-ACETYLTRANSFERASE EIS"/>
    <property type="match status" value="1"/>
</dbReference>
<keyword evidence="2" id="KW-0808">Transferase</keyword>
<evidence type="ECO:0000313" key="2">
    <source>
        <dbReference type="EMBL" id="PRY32323.1"/>
    </source>
</evidence>
<dbReference type="SUPFAM" id="SSF55729">
    <property type="entry name" value="Acyl-CoA N-acyltransferases (Nat)"/>
    <property type="match status" value="1"/>
</dbReference>
<dbReference type="Pfam" id="PF13527">
    <property type="entry name" value="Acetyltransf_9"/>
    <property type="match status" value="1"/>
</dbReference>
<dbReference type="EMBL" id="PVZG01000002">
    <property type="protein sequence ID" value="PRY32323.1"/>
    <property type="molecule type" value="Genomic_DNA"/>
</dbReference>
<dbReference type="PANTHER" id="PTHR37817:SF1">
    <property type="entry name" value="N-ACETYLTRANSFERASE EIS"/>
    <property type="match status" value="1"/>
</dbReference>
<dbReference type="Gene3D" id="3.40.630.30">
    <property type="match status" value="1"/>
</dbReference>
<protein>
    <submittedName>
        <fullName evidence="2">Putative acetyltransferase</fullName>
    </submittedName>
</protein>
<dbReference type="InterPro" id="IPR051554">
    <property type="entry name" value="Acetyltransferase_Eis"/>
</dbReference>
<dbReference type="GO" id="GO:0034069">
    <property type="term" value="F:aminoglycoside N-acetyltransferase activity"/>
    <property type="evidence" value="ECO:0007669"/>
    <property type="project" value="TreeGrafter"/>
</dbReference>
<dbReference type="InterPro" id="IPR000182">
    <property type="entry name" value="GNAT_dom"/>
</dbReference>
<dbReference type="AlphaFoldDB" id="A0A2T0SG38"/>
<reference evidence="2 3" key="1">
    <citation type="submission" date="2018-03" db="EMBL/GenBank/DDBJ databases">
        <title>Genomic Encyclopedia of Archaeal and Bacterial Type Strains, Phase II (KMG-II): from individual species to whole genera.</title>
        <authorList>
            <person name="Goeker M."/>
        </authorList>
    </citation>
    <scope>NUCLEOTIDE SEQUENCE [LARGE SCALE GENOMIC DNA]</scope>
    <source>
        <strain evidence="2 3">DSM 45348</strain>
    </source>
</reference>
<dbReference type="OrthoDB" id="9797178at2"/>
<evidence type="ECO:0000259" key="1">
    <source>
        <dbReference type="PROSITE" id="PS51186"/>
    </source>
</evidence>
<dbReference type="InterPro" id="IPR016181">
    <property type="entry name" value="Acyl_CoA_acyltransferase"/>
</dbReference>
<dbReference type="PROSITE" id="PS51186">
    <property type="entry name" value="GNAT"/>
    <property type="match status" value="1"/>
</dbReference>
<keyword evidence="3" id="KW-1185">Reference proteome</keyword>
<dbReference type="GO" id="GO:0030649">
    <property type="term" value="P:aminoglycoside antibiotic catabolic process"/>
    <property type="evidence" value="ECO:0007669"/>
    <property type="project" value="TreeGrafter"/>
</dbReference>
<gene>
    <name evidence="2" type="ORF">CLV70_102534</name>
</gene>
<accession>A0A2T0SG38</accession>